<dbReference type="Gene3D" id="3.30.565.10">
    <property type="entry name" value="Histidine kinase-like ATPase, C-terminal domain"/>
    <property type="match status" value="1"/>
</dbReference>
<dbReference type="PANTHER" id="PTHR43047">
    <property type="entry name" value="TWO-COMPONENT HISTIDINE PROTEIN KINASE"/>
    <property type="match status" value="1"/>
</dbReference>
<evidence type="ECO:0000259" key="10">
    <source>
        <dbReference type="PROSITE" id="PS50113"/>
    </source>
</evidence>
<accession>A0ABT0CB20</accession>
<keyword evidence="5" id="KW-0418">Kinase</keyword>
<gene>
    <name evidence="11" type="ORF">JX360_08720</name>
</gene>
<feature type="domain" description="Histidine kinase" evidence="8">
    <location>
        <begin position="244"/>
        <end position="463"/>
    </location>
</feature>
<dbReference type="RefSeq" id="WP_244350266.1">
    <property type="nucleotide sequence ID" value="NZ_JAFIRA010000019.1"/>
</dbReference>
<dbReference type="SMART" id="SM00091">
    <property type="entry name" value="PAS"/>
    <property type="match status" value="1"/>
</dbReference>
<evidence type="ECO:0000313" key="11">
    <source>
        <dbReference type="EMBL" id="MCJ2542986.1"/>
    </source>
</evidence>
<protein>
    <recommendedName>
        <fullName evidence="2">histidine kinase</fullName>
        <ecNumber evidence="2">2.7.13.3</ecNumber>
    </recommendedName>
</protein>
<feature type="domain" description="PAC" evidence="10">
    <location>
        <begin position="188"/>
        <end position="240"/>
    </location>
</feature>
<dbReference type="PROSITE" id="PS50112">
    <property type="entry name" value="PAS"/>
    <property type="match status" value="1"/>
</dbReference>
<dbReference type="InterPro" id="IPR000700">
    <property type="entry name" value="PAS-assoc_C"/>
</dbReference>
<evidence type="ECO:0000256" key="7">
    <source>
        <dbReference type="SAM" id="Coils"/>
    </source>
</evidence>
<dbReference type="InterPro" id="IPR005467">
    <property type="entry name" value="His_kinase_dom"/>
</dbReference>
<reference evidence="11" key="1">
    <citation type="submission" date="2021-02" db="EMBL/GenBank/DDBJ databases">
        <title>The CRISPR/cas machinery reduction and long-range gene transfer in the hot spring cyanobacterium Synechococcus.</title>
        <authorList>
            <person name="Dvorak P."/>
            <person name="Jahodarova E."/>
            <person name="Hasler P."/>
            <person name="Poulickova A."/>
        </authorList>
    </citation>
    <scope>NUCLEOTIDE SEQUENCE</scope>
    <source>
        <strain evidence="11">Rupite</strain>
    </source>
</reference>
<dbReference type="SUPFAM" id="SSF55874">
    <property type="entry name" value="ATPase domain of HSP90 chaperone/DNA topoisomerase II/histidine kinase"/>
    <property type="match status" value="1"/>
</dbReference>
<name>A0ABT0CB20_THEVL</name>
<evidence type="ECO:0000313" key="12">
    <source>
        <dbReference type="Proteomes" id="UP000830835"/>
    </source>
</evidence>
<dbReference type="CDD" id="cd00130">
    <property type="entry name" value="PAS"/>
    <property type="match status" value="1"/>
</dbReference>
<dbReference type="InterPro" id="IPR004358">
    <property type="entry name" value="Sig_transdc_His_kin-like_C"/>
</dbReference>
<evidence type="ECO:0000256" key="3">
    <source>
        <dbReference type="ARBA" id="ARBA00022553"/>
    </source>
</evidence>
<dbReference type="Pfam" id="PF00989">
    <property type="entry name" value="PAS"/>
    <property type="match status" value="1"/>
</dbReference>
<dbReference type="CDD" id="cd16922">
    <property type="entry name" value="HATPase_EvgS-ArcB-TorS-like"/>
    <property type="match status" value="1"/>
</dbReference>
<dbReference type="SMART" id="SM00086">
    <property type="entry name" value="PAC"/>
    <property type="match status" value="1"/>
</dbReference>
<dbReference type="Pfam" id="PF00512">
    <property type="entry name" value="HisKA"/>
    <property type="match status" value="1"/>
</dbReference>
<dbReference type="PRINTS" id="PR00344">
    <property type="entry name" value="BCTRLSENSOR"/>
</dbReference>
<dbReference type="InterPro" id="IPR003594">
    <property type="entry name" value="HATPase_dom"/>
</dbReference>
<dbReference type="PROSITE" id="PS50109">
    <property type="entry name" value="HIS_KIN"/>
    <property type="match status" value="1"/>
</dbReference>
<dbReference type="EC" id="2.7.13.3" evidence="2"/>
<dbReference type="InterPro" id="IPR013767">
    <property type="entry name" value="PAS_fold"/>
</dbReference>
<evidence type="ECO:0000256" key="6">
    <source>
        <dbReference type="ARBA" id="ARBA00023012"/>
    </source>
</evidence>
<evidence type="ECO:0000259" key="9">
    <source>
        <dbReference type="PROSITE" id="PS50112"/>
    </source>
</evidence>
<organism evidence="11 12">
    <name type="scientific">Thermostichus vulcanus str. 'Rupite'</name>
    <dbReference type="NCBI Taxonomy" id="2813851"/>
    <lineage>
        <taxon>Bacteria</taxon>
        <taxon>Bacillati</taxon>
        <taxon>Cyanobacteriota</taxon>
        <taxon>Cyanophyceae</taxon>
        <taxon>Thermostichales</taxon>
        <taxon>Thermostichaceae</taxon>
        <taxon>Thermostichus</taxon>
    </lineage>
</organism>
<dbReference type="Gene3D" id="3.30.450.20">
    <property type="entry name" value="PAS domain"/>
    <property type="match status" value="1"/>
</dbReference>
<dbReference type="Gene3D" id="1.10.287.130">
    <property type="match status" value="1"/>
</dbReference>
<dbReference type="SMART" id="SM00387">
    <property type="entry name" value="HATPase_c"/>
    <property type="match status" value="1"/>
</dbReference>
<evidence type="ECO:0000256" key="2">
    <source>
        <dbReference type="ARBA" id="ARBA00012438"/>
    </source>
</evidence>
<dbReference type="SUPFAM" id="SSF47384">
    <property type="entry name" value="Homodimeric domain of signal transducing histidine kinase"/>
    <property type="match status" value="1"/>
</dbReference>
<keyword evidence="3" id="KW-0597">Phosphoprotein</keyword>
<keyword evidence="12" id="KW-1185">Reference proteome</keyword>
<dbReference type="PANTHER" id="PTHR43047:SF72">
    <property type="entry name" value="OSMOSENSING HISTIDINE PROTEIN KINASE SLN1"/>
    <property type="match status" value="1"/>
</dbReference>
<dbReference type="SMART" id="SM00388">
    <property type="entry name" value="HisKA"/>
    <property type="match status" value="1"/>
</dbReference>
<evidence type="ECO:0000256" key="1">
    <source>
        <dbReference type="ARBA" id="ARBA00000085"/>
    </source>
</evidence>
<evidence type="ECO:0000256" key="5">
    <source>
        <dbReference type="ARBA" id="ARBA00022777"/>
    </source>
</evidence>
<dbReference type="InterPro" id="IPR003661">
    <property type="entry name" value="HisK_dim/P_dom"/>
</dbReference>
<evidence type="ECO:0000259" key="8">
    <source>
        <dbReference type="PROSITE" id="PS50109"/>
    </source>
</evidence>
<dbReference type="Proteomes" id="UP000830835">
    <property type="component" value="Unassembled WGS sequence"/>
</dbReference>
<dbReference type="InterPro" id="IPR036097">
    <property type="entry name" value="HisK_dim/P_sf"/>
</dbReference>
<dbReference type="InterPro" id="IPR001610">
    <property type="entry name" value="PAC"/>
</dbReference>
<dbReference type="InterPro" id="IPR000014">
    <property type="entry name" value="PAS"/>
</dbReference>
<evidence type="ECO:0000256" key="4">
    <source>
        <dbReference type="ARBA" id="ARBA00022679"/>
    </source>
</evidence>
<dbReference type="PROSITE" id="PS50113">
    <property type="entry name" value="PAC"/>
    <property type="match status" value="1"/>
</dbReference>
<comment type="caution">
    <text evidence="11">The sequence shown here is derived from an EMBL/GenBank/DDBJ whole genome shotgun (WGS) entry which is preliminary data.</text>
</comment>
<sequence length="470" mass="53044">MPSPQPSDAMPNRVEADLQKQVEFLQQQLASERRERMQLLTQVEEYWQQIQKLTQEKRDLEILLETTTEHADTVEAVLFQKTEELVLAKSDLELILQTTTEHGDTVEADLRASEARFRSIFENAPEGMCQISPQGRYLSANQALARIFGYGSPAELLADLKQGMEHFYVDPEHYRTFLQELQAEGKISQFEAQVQRLDGRLAWISQSAQAVHSREGELLYYEGTIEDITERKHMDQMKKEFVSTVNHELRTPLTAIRGALGLIIGGAAGELPAQVKSLAEIAYRSVERLVALVNDILDIEKIEAGRMEFNMQPQQVLELVHQAMEDNRTYATQYEVELKLDPSSKEHWVMGDSHRLLQVLTNLLSNACKFSPPGSEVYIQVARQAGHVRVAIRDQGTGIPEEFKGRIFQKFAQADSSTTRMRGGTGLGLSICKAIIEQHGGEIGFDSAVDVGTTFYFLLPEYQPDISTED</sequence>
<keyword evidence="4" id="KW-0808">Transferase</keyword>
<dbReference type="InterPro" id="IPR035965">
    <property type="entry name" value="PAS-like_dom_sf"/>
</dbReference>
<dbReference type="EMBL" id="JAFIRA010000019">
    <property type="protein sequence ID" value="MCJ2542986.1"/>
    <property type="molecule type" value="Genomic_DNA"/>
</dbReference>
<proteinExistence type="predicted"/>
<dbReference type="InterPro" id="IPR036890">
    <property type="entry name" value="HATPase_C_sf"/>
</dbReference>
<keyword evidence="6" id="KW-0902">Two-component regulatory system</keyword>
<dbReference type="Pfam" id="PF02518">
    <property type="entry name" value="HATPase_c"/>
    <property type="match status" value="1"/>
</dbReference>
<feature type="domain" description="PAS" evidence="9">
    <location>
        <begin position="113"/>
        <end position="150"/>
    </location>
</feature>
<keyword evidence="7" id="KW-0175">Coiled coil</keyword>
<feature type="coiled-coil region" evidence="7">
    <location>
        <begin position="15"/>
        <end position="70"/>
    </location>
</feature>
<dbReference type="NCBIfam" id="TIGR00229">
    <property type="entry name" value="sensory_box"/>
    <property type="match status" value="1"/>
</dbReference>
<dbReference type="CDD" id="cd00082">
    <property type="entry name" value="HisKA"/>
    <property type="match status" value="1"/>
</dbReference>
<dbReference type="SUPFAM" id="SSF55785">
    <property type="entry name" value="PYP-like sensor domain (PAS domain)"/>
    <property type="match status" value="1"/>
</dbReference>
<comment type="catalytic activity">
    <reaction evidence="1">
        <text>ATP + protein L-histidine = ADP + protein N-phospho-L-histidine.</text>
        <dbReference type="EC" id="2.7.13.3"/>
    </reaction>
</comment>